<evidence type="ECO:0000313" key="2">
    <source>
        <dbReference type="Proteomes" id="UP000593565"/>
    </source>
</evidence>
<evidence type="ECO:0000313" key="1">
    <source>
        <dbReference type="EMBL" id="KAF4094400.1"/>
    </source>
</evidence>
<proteinExistence type="predicted"/>
<name>A0A7J6BHU0_AMEME</name>
<dbReference type="AlphaFoldDB" id="A0A7J6BHU0"/>
<reference evidence="1 2" key="1">
    <citation type="submission" date="2020-02" db="EMBL/GenBank/DDBJ databases">
        <title>A chromosome-scale genome assembly of the black bullhead catfish (Ameiurus melas).</title>
        <authorList>
            <person name="Wen M."/>
            <person name="Zham M."/>
            <person name="Cabau C."/>
            <person name="Klopp C."/>
            <person name="Donnadieu C."/>
            <person name="Roques C."/>
            <person name="Bouchez O."/>
            <person name="Lampietro C."/>
            <person name="Jouanno E."/>
            <person name="Herpin A."/>
            <person name="Louis A."/>
            <person name="Berthelot C."/>
            <person name="Parey E."/>
            <person name="Roest-Crollius H."/>
            <person name="Braasch I."/>
            <person name="Postlethwait J."/>
            <person name="Robinson-Rechavi M."/>
            <person name="Echchiki A."/>
            <person name="Begum T."/>
            <person name="Montfort J."/>
            <person name="Schartl M."/>
            <person name="Bobe J."/>
            <person name="Guiguen Y."/>
        </authorList>
    </citation>
    <scope>NUCLEOTIDE SEQUENCE [LARGE SCALE GENOMIC DNA]</scope>
    <source>
        <strain evidence="1">M_S1</strain>
        <tissue evidence="1">Blood</tissue>
    </source>
</reference>
<dbReference type="EMBL" id="JAAGNN010000001">
    <property type="protein sequence ID" value="KAF4094400.1"/>
    <property type="molecule type" value="Genomic_DNA"/>
</dbReference>
<organism evidence="1 2">
    <name type="scientific">Ameiurus melas</name>
    <name type="common">Black bullhead</name>
    <name type="synonym">Silurus melas</name>
    <dbReference type="NCBI Taxonomy" id="219545"/>
    <lineage>
        <taxon>Eukaryota</taxon>
        <taxon>Metazoa</taxon>
        <taxon>Chordata</taxon>
        <taxon>Craniata</taxon>
        <taxon>Vertebrata</taxon>
        <taxon>Euteleostomi</taxon>
        <taxon>Actinopterygii</taxon>
        <taxon>Neopterygii</taxon>
        <taxon>Teleostei</taxon>
        <taxon>Ostariophysi</taxon>
        <taxon>Siluriformes</taxon>
        <taxon>Ictaluridae</taxon>
        <taxon>Ameiurus</taxon>
    </lineage>
</organism>
<keyword evidence="2" id="KW-1185">Reference proteome</keyword>
<sequence length="73" mass="8505">MYSWLSSNEVEESFIEEHNIQKVRQNIKQDRQCLCNNTATLQAISGTECTIRWSFQLSAFELALQCKCCSRLQ</sequence>
<gene>
    <name evidence="1" type="ORF">AMELA_G00014680</name>
</gene>
<accession>A0A7J6BHU0</accession>
<comment type="caution">
    <text evidence="1">The sequence shown here is derived from an EMBL/GenBank/DDBJ whole genome shotgun (WGS) entry which is preliminary data.</text>
</comment>
<dbReference type="Proteomes" id="UP000593565">
    <property type="component" value="Unassembled WGS sequence"/>
</dbReference>
<protein>
    <submittedName>
        <fullName evidence="1">Uncharacterized protein</fullName>
    </submittedName>
</protein>
<feature type="non-terminal residue" evidence="1">
    <location>
        <position position="73"/>
    </location>
</feature>